<protein>
    <submittedName>
        <fullName evidence="2">Uncharacterized protein</fullName>
    </submittedName>
</protein>
<dbReference type="RefSeq" id="WP_207250706.1">
    <property type="nucleotide sequence ID" value="NZ_JAFMPM010000006.1"/>
</dbReference>
<gene>
    <name evidence="2" type="ORF">J1836_004315</name>
    <name evidence="1" type="ORF">J1836_08510</name>
</gene>
<evidence type="ECO:0000313" key="3">
    <source>
        <dbReference type="Proteomes" id="UP000664466"/>
    </source>
</evidence>
<proteinExistence type="predicted"/>
<dbReference type="EMBL" id="JAFMPM010000006">
    <property type="protein sequence ID" value="MBO0612967.1"/>
    <property type="molecule type" value="Genomic_DNA"/>
</dbReference>
<reference evidence="1 3" key="1">
    <citation type="submission" date="2021-03" db="EMBL/GenBank/DDBJ databases">
        <title>Draft genome and methylome analysis of Thiotrix fructosivoruns ATCC 49748.</title>
        <authorList>
            <person name="Fomenkov A."/>
            <person name="Grabovich M.Y."/>
            <person name="Roberts R.J."/>
        </authorList>
    </citation>
    <scope>NUCLEOTIDE SEQUENCE [LARGE SCALE GENOMIC DNA]</scope>
    <source>
        <strain evidence="1 3">ATCC 49748</strain>
    </source>
</reference>
<dbReference type="AlphaFoldDB" id="A0A8B0SKU2"/>
<keyword evidence="3" id="KW-1185">Reference proteome</keyword>
<dbReference type="EMBL" id="CP072748">
    <property type="protein sequence ID" value="QTX11584.1"/>
    <property type="molecule type" value="Genomic_DNA"/>
</dbReference>
<evidence type="ECO:0000313" key="2">
    <source>
        <dbReference type="EMBL" id="QTX11584.1"/>
    </source>
</evidence>
<name>A0A8B0SKU2_9GAMM</name>
<reference evidence="2" key="2">
    <citation type="submission" date="2021-04" db="EMBL/GenBank/DDBJ databases">
        <title>Complete Genome and methylome analysis of Thiothrix fructosivorans ATCC 49748.</title>
        <authorList>
            <person name="Fomenkov A."/>
            <person name="Sun L."/>
            <person name="Vincze T."/>
            <person name="Grabovich M.Y."/>
            <person name="Roberts R.J."/>
        </authorList>
    </citation>
    <scope>NUCLEOTIDE SEQUENCE</scope>
    <source>
        <strain evidence="2">ATCC 49748</strain>
    </source>
</reference>
<dbReference type="Proteomes" id="UP000664466">
    <property type="component" value="Unassembled WGS sequence"/>
</dbReference>
<evidence type="ECO:0000313" key="1">
    <source>
        <dbReference type="EMBL" id="MBO0612967.1"/>
    </source>
</evidence>
<sequence length="73" mass="8141">MKNNQQAQRILAKFDALPTDHKQFVFNVMVAIVERDSSTLEALRIQNAENADFCAAIDDAAAYIGRKLSEVKS</sequence>
<organism evidence="2">
    <name type="scientific">Thiothrix fructosivorans</name>
    <dbReference type="NCBI Taxonomy" id="111770"/>
    <lineage>
        <taxon>Bacteria</taxon>
        <taxon>Pseudomonadati</taxon>
        <taxon>Pseudomonadota</taxon>
        <taxon>Gammaproteobacteria</taxon>
        <taxon>Thiotrichales</taxon>
        <taxon>Thiotrichaceae</taxon>
        <taxon>Thiothrix</taxon>
    </lineage>
</organism>
<accession>A0A8B0SKU2</accession>